<protein>
    <recommendedName>
        <fullName evidence="4">Lipoprotein</fullName>
    </recommendedName>
</protein>
<dbReference type="KEGG" id="paa:Paes_1799"/>
<dbReference type="eggNOG" id="ENOG50303AD">
    <property type="taxonomic scope" value="Bacteria"/>
</dbReference>
<organism evidence="2 3">
    <name type="scientific">Prosthecochloris aestuarii (strain DSM 271 / SK 413)</name>
    <dbReference type="NCBI Taxonomy" id="290512"/>
    <lineage>
        <taxon>Bacteria</taxon>
        <taxon>Pseudomonadati</taxon>
        <taxon>Chlorobiota</taxon>
        <taxon>Chlorobiia</taxon>
        <taxon>Chlorobiales</taxon>
        <taxon>Chlorobiaceae</taxon>
        <taxon>Prosthecochloris</taxon>
    </lineage>
</organism>
<evidence type="ECO:0008006" key="4">
    <source>
        <dbReference type="Google" id="ProtNLM"/>
    </source>
</evidence>
<evidence type="ECO:0000313" key="3">
    <source>
        <dbReference type="Proteomes" id="UP000002725"/>
    </source>
</evidence>
<name>B4S419_PROA2</name>
<dbReference type="InterPro" id="IPR007485">
    <property type="entry name" value="LPS_assembly_LptE"/>
</dbReference>
<dbReference type="Pfam" id="PF04390">
    <property type="entry name" value="LptE"/>
    <property type="match status" value="1"/>
</dbReference>
<accession>B4S419</accession>
<feature type="signal peptide" evidence="1">
    <location>
        <begin position="1"/>
        <end position="24"/>
    </location>
</feature>
<dbReference type="EMBL" id="CP001108">
    <property type="protein sequence ID" value="ACF46811.1"/>
    <property type="molecule type" value="Genomic_DNA"/>
</dbReference>
<dbReference type="HOGENOM" id="CLU_114082_0_3_10"/>
<evidence type="ECO:0000313" key="2">
    <source>
        <dbReference type="EMBL" id="ACF46811.1"/>
    </source>
</evidence>
<dbReference type="AlphaFoldDB" id="B4S419"/>
<evidence type="ECO:0000256" key="1">
    <source>
        <dbReference type="SAM" id="SignalP"/>
    </source>
</evidence>
<sequence length="168" mass="18582">MVRRSLFPLLFLCMFMMHGCYSFSGSSVPAHINTVAIPLFGDTSGAGVAQLTIKLTDMVHRKVEGESRLQIEPNRDRADAVLEGVIVSYNDEASQLSSETERASTNRITLVVKAVFRDRLEDKELFPTTSFTGFADYSAGSYAGQQEAIRSSVEQISDDIFNAMVSIW</sequence>
<dbReference type="STRING" id="290512.Paes_1799"/>
<keyword evidence="3" id="KW-1185">Reference proteome</keyword>
<keyword evidence="1" id="KW-0732">Signal</keyword>
<dbReference type="Proteomes" id="UP000002725">
    <property type="component" value="Chromosome"/>
</dbReference>
<dbReference type="RefSeq" id="WP_012506344.1">
    <property type="nucleotide sequence ID" value="NC_011059.1"/>
</dbReference>
<proteinExistence type="predicted"/>
<gene>
    <name evidence="2" type="ordered locus">Paes_1799</name>
</gene>
<dbReference type="GO" id="GO:0019867">
    <property type="term" value="C:outer membrane"/>
    <property type="evidence" value="ECO:0007669"/>
    <property type="project" value="InterPro"/>
</dbReference>
<dbReference type="GO" id="GO:0043165">
    <property type="term" value="P:Gram-negative-bacterium-type cell outer membrane assembly"/>
    <property type="evidence" value="ECO:0007669"/>
    <property type="project" value="InterPro"/>
</dbReference>
<reference evidence="2" key="1">
    <citation type="submission" date="2008-06" db="EMBL/GenBank/DDBJ databases">
        <title>Complete sequence of chromosome of Prosthecochloris aestuarii DSM 271.</title>
        <authorList>
            <consortium name="US DOE Joint Genome Institute"/>
            <person name="Lucas S."/>
            <person name="Copeland A."/>
            <person name="Lapidus A."/>
            <person name="Glavina del Rio T."/>
            <person name="Dalin E."/>
            <person name="Tice H."/>
            <person name="Bruce D."/>
            <person name="Goodwin L."/>
            <person name="Pitluck S."/>
            <person name="Schmutz J."/>
            <person name="Larimer F."/>
            <person name="Land M."/>
            <person name="Hauser L."/>
            <person name="Kyrpides N."/>
            <person name="Anderson I."/>
            <person name="Liu Z."/>
            <person name="Li T."/>
            <person name="Zhao F."/>
            <person name="Overmann J."/>
            <person name="Bryant D.A."/>
            <person name="Richardson P."/>
        </authorList>
    </citation>
    <scope>NUCLEOTIDE SEQUENCE [LARGE SCALE GENOMIC DNA]</scope>
    <source>
        <strain evidence="2">DSM 271</strain>
    </source>
</reference>
<feature type="chain" id="PRO_5002822884" description="Lipoprotein" evidence="1">
    <location>
        <begin position="25"/>
        <end position="168"/>
    </location>
</feature>